<dbReference type="EMBL" id="JAHMUF010000017">
    <property type="protein sequence ID" value="KAG7192540.1"/>
    <property type="molecule type" value="Genomic_DNA"/>
</dbReference>
<accession>A0A9P7V7A7</accession>
<dbReference type="AlphaFoldDB" id="A0A9P7V7A7"/>
<dbReference type="Proteomes" id="UP000790833">
    <property type="component" value="Unassembled WGS sequence"/>
</dbReference>
<reference evidence="1" key="1">
    <citation type="submission" date="2021-03" db="EMBL/GenBank/DDBJ databases">
        <authorList>
            <person name="Palmer J.M."/>
        </authorList>
    </citation>
    <scope>NUCLEOTIDE SEQUENCE</scope>
    <source>
        <strain evidence="1">ARV_011</strain>
    </source>
</reference>
<sequence>MISIMLSSQTFNQISPFYVEENTASKWGRFDVANYDCNELENLLFNNIHFDYGYNAILVDKRLKIISTDLLQFNIDDINKMQQSHSTPTNILSFDNGSAIFFENAKSWFSHVLDQSSSHEESEETPIDKEYHTTLSF</sequence>
<dbReference type="GeneID" id="66115009"/>
<comment type="caution">
    <text evidence="1">The sequence shown here is derived from an EMBL/GenBank/DDBJ whole genome shotgun (WGS) entry which is preliminary data.</text>
</comment>
<organism evidence="1 2">
    <name type="scientific">Scheffersomyces spartinae</name>
    <dbReference type="NCBI Taxonomy" id="45513"/>
    <lineage>
        <taxon>Eukaryota</taxon>
        <taxon>Fungi</taxon>
        <taxon>Dikarya</taxon>
        <taxon>Ascomycota</taxon>
        <taxon>Saccharomycotina</taxon>
        <taxon>Pichiomycetes</taxon>
        <taxon>Debaryomycetaceae</taxon>
        <taxon>Scheffersomyces</taxon>
    </lineage>
</organism>
<name>A0A9P7V7A7_9ASCO</name>
<proteinExistence type="predicted"/>
<dbReference type="RefSeq" id="XP_043048090.1">
    <property type="nucleotide sequence ID" value="XM_043192426.1"/>
</dbReference>
<evidence type="ECO:0000313" key="1">
    <source>
        <dbReference type="EMBL" id="KAG7192540.1"/>
    </source>
</evidence>
<evidence type="ECO:0000313" key="2">
    <source>
        <dbReference type="Proteomes" id="UP000790833"/>
    </source>
</evidence>
<keyword evidence="2" id="KW-1185">Reference proteome</keyword>
<protein>
    <submittedName>
        <fullName evidence="1">Uncharacterized protein</fullName>
    </submittedName>
</protein>
<gene>
    <name evidence="1" type="ORF">KQ657_001635</name>
</gene>